<evidence type="ECO:0000313" key="2">
    <source>
        <dbReference type="Proteomes" id="UP000011778"/>
    </source>
</evidence>
<organism evidence="1 2">
    <name type="scientific">Leptospira interrogans serovar Copenhageni str. LT2050</name>
    <dbReference type="NCBI Taxonomy" id="1001598"/>
    <lineage>
        <taxon>Bacteria</taxon>
        <taxon>Pseudomonadati</taxon>
        <taxon>Spirochaetota</taxon>
        <taxon>Spirochaetia</taxon>
        <taxon>Leptospirales</taxon>
        <taxon>Leptospiraceae</taxon>
        <taxon>Leptospira</taxon>
    </lineage>
</organism>
<proteinExistence type="predicted"/>
<reference evidence="1 2" key="1">
    <citation type="submission" date="2013-02" db="EMBL/GenBank/DDBJ databases">
        <authorList>
            <person name="Harkins D.M."/>
            <person name="Durkin A.S."/>
            <person name="Brinkac L.M."/>
            <person name="Haft D.H."/>
            <person name="Selengut J.D."/>
            <person name="Sanka R."/>
            <person name="DePew J."/>
            <person name="Purushe J."/>
            <person name="Tulsiani S.M."/>
            <person name="Graham G.C."/>
            <person name="Burns M.-A."/>
            <person name="Dohnt M.F."/>
            <person name="Smythe L.D."/>
            <person name="McKay D.B."/>
            <person name="Craig S.B."/>
            <person name="Vinetz J.M."/>
            <person name="Sutton G.G."/>
            <person name="Nierman W.C."/>
            <person name="Fouts D.E."/>
        </authorList>
    </citation>
    <scope>NUCLEOTIDE SEQUENCE [LARGE SCALE GENOMIC DNA]</scope>
    <source>
        <strain evidence="1 2">LT2050</strain>
    </source>
</reference>
<dbReference type="Proteomes" id="UP000011778">
    <property type="component" value="Unassembled WGS sequence"/>
</dbReference>
<gene>
    <name evidence="1" type="ORF">LEP1GSC150_4553</name>
</gene>
<name>M3HPX8_LEPIT</name>
<dbReference type="EMBL" id="AFMD02000453">
    <property type="protein sequence ID" value="EMG20021.1"/>
    <property type="molecule type" value="Genomic_DNA"/>
</dbReference>
<protein>
    <submittedName>
        <fullName evidence="1">Uncharacterized protein</fullName>
    </submittedName>
</protein>
<evidence type="ECO:0000313" key="1">
    <source>
        <dbReference type="EMBL" id="EMG20021.1"/>
    </source>
</evidence>
<dbReference type="AlphaFoldDB" id="M3HPX8"/>
<sequence>MFFGVVLKRILLNVIKDISTFRTNYLKELFTLKETLIF</sequence>
<comment type="caution">
    <text evidence="1">The sequence shown here is derived from an EMBL/GenBank/DDBJ whole genome shotgun (WGS) entry which is preliminary data.</text>
</comment>
<accession>M3HPX8</accession>